<feature type="region of interest" description="Disordered" evidence="1">
    <location>
        <begin position="1"/>
        <end position="22"/>
    </location>
</feature>
<evidence type="ECO:0000313" key="3">
    <source>
        <dbReference type="Proteomes" id="UP000295264"/>
    </source>
</evidence>
<evidence type="ECO:0000256" key="1">
    <source>
        <dbReference type="SAM" id="MobiDB-lite"/>
    </source>
</evidence>
<name>A0A484GM56_SOUCH</name>
<comment type="caution">
    <text evidence="2">The sequence shown here is derived from an EMBL/GenBank/DDBJ whole genome shotgun (WGS) entry which is preliminary data.</text>
</comment>
<feature type="non-terminal residue" evidence="2">
    <location>
        <position position="1"/>
    </location>
</feature>
<evidence type="ECO:0000313" key="2">
    <source>
        <dbReference type="EMBL" id="TEA36725.1"/>
    </source>
</evidence>
<reference evidence="2 3" key="1">
    <citation type="journal article" date="2018" name="Genomics">
        <title>Molecular footprints of inshore aquatic adaptation in Indo-Pacific humpback dolphin (Sousa chinensis).</title>
        <authorList>
            <person name="Ming Y."/>
            <person name="Jian J."/>
            <person name="Yu F."/>
            <person name="Yu X."/>
            <person name="Wang J."/>
            <person name="Liu W."/>
        </authorList>
    </citation>
    <scope>NUCLEOTIDE SEQUENCE [LARGE SCALE GENOMIC DNA]</scope>
    <source>
        <strain evidence="2">MY-2018</strain>
        <tissue evidence="2">Skin</tissue>
    </source>
</reference>
<accession>A0A484GM56</accession>
<protein>
    <submittedName>
        <fullName evidence="2">Uncharacterized protein</fullName>
    </submittedName>
</protein>
<dbReference type="Proteomes" id="UP000295264">
    <property type="component" value="Unassembled WGS sequence"/>
</dbReference>
<proteinExistence type="predicted"/>
<keyword evidence="3" id="KW-1185">Reference proteome</keyword>
<gene>
    <name evidence="2" type="ORF">DBR06_SOUSAS310140</name>
</gene>
<organism evidence="2 3">
    <name type="scientific">Sousa chinensis</name>
    <name type="common">Indo-pacific humpbacked dolphin</name>
    <name type="synonym">Steno chinensis</name>
    <dbReference type="NCBI Taxonomy" id="103600"/>
    <lineage>
        <taxon>Eukaryota</taxon>
        <taxon>Metazoa</taxon>
        <taxon>Chordata</taxon>
        <taxon>Craniata</taxon>
        <taxon>Vertebrata</taxon>
        <taxon>Euteleostomi</taxon>
        <taxon>Mammalia</taxon>
        <taxon>Eutheria</taxon>
        <taxon>Laurasiatheria</taxon>
        <taxon>Artiodactyla</taxon>
        <taxon>Whippomorpha</taxon>
        <taxon>Cetacea</taxon>
        <taxon>Odontoceti</taxon>
        <taxon>Delphinidae</taxon>
        <taxon>Sousa</taxon>
    </lineage>
</organism>
<dbReference type="EMBL" id="QWLN02005965">
    <property type="protein sequence ID" value="TEA36725.1"/>
    <property type="molecule type" value="Genomic_DNA"/>
</dbReference>
<feature type="non-terminal residue" evidence="2">
    <location>
        <position position="94"/>
    </location>
</feature>
<sequence length="94" mass="10417">TAYRGNTLLAQGQPGRDSELLPGCCWPEDSGPYRWEAAQHTQLKEPGDRVLCPALRGPRASPFLSSEVVTLEQWSSHFVSSGNTVQRQSYLQLT</sequence>
<dbReference type="AlphaFoldDB" id="A0A484GM56"/>